<feature type="compositionally biased region" description="Basic residues" evidence="5">
    <location>
        <begin position="122"/>
        <end position="133"/>
    </location>
</feature>
<dbReference type="InterPro" id="IPR001254">
    <property type="entry name" value="Trypsin_dom"/>
</dbReference>
<dbReference type="Proteomes" id="UP000192247">
    <property type="component" value="Unassembled WGS sequence"/>
</dbReference>
<dbReference type="GO" id="GO:0006508">
    <property type="term" value="P:proteolysis"/>
    <property type="evidence" value="ECO:0007669"/>
    <property type="project" value="UniProtKB-KW"/>
</dbReference>
<evidence type="ECO:0000256" key="3">
    <source>
        <dbReference type="ARBA" id="ARBA00023157"/>
    </source>
</evidence>
<feature type="compositionally biased region" description="Pro residues" evidence="5">
    <location>
        <begin position="36"/>
        <end position="57"/>
    </location>
</feature>
<sequence length="554" mass="60896">MRLAEPEAGPLPFRDPNPPRFPRPPGLHGPHKPLGPYRPPGPHRPPLGRPDYFPPGRPFAGFHGEPFGGPPQRGPHGRPHGPLRGPPHGPHNGPPNESSYGPPDEPPYEPPLGLLPGPPRGPPHRPHGPHRGPLHGTRPFGPRPHRRPPHQGRPSFELDYYSDNDQGTSNGDATYLTGSSDPSAGLILATESSKFTIYSYDKQKFTTSHSFINQPATDIPHVFSTASSHDVYIFSTMAQHPGTATTQWSKEPTYDEGRNPVDVSPPLTRPPWPETSSTTSTTTTTTTTTTTQAPEASPSDGSQIKKYQATCGLSIKSRIVGGEVANKELWSWIAALMRVDKRTNQTEQFCGGVVISNRYVVTAAHCLPGIHPRDLTIRIGEFDFNDKENTRRQDFRVTRIVRHPSFNESNNNFADIALIKIAFNRDLLPVCMPEDDTYEDKEATVLGWGVTTFGGPSSNILMQLTLPVWGNNECQEKLNTVTIVPEFLCAGLKDKGGHDSCQGDSGGPLMVENSNKQWSLIGVVSWGFKCAQKGIPAVYTRVTKFREWIYENAV</sequence>
<dbReference type="InterPro" id="IPR033116">
    <property type="entry name" value="TRYPSIN_SER"/>
</dbReference>
<dbReference type="AlphaFoldDB" id="A0A1V9XTM2"/>
<keyword evidence="4" id="KW-0645">Protease</keyword>
<dbReference type="OrthoDB" id="5918597at2759"/>
<keyword evidence="8" id="KW-1185">Reference proteome</keyword>
<evidence type="ECO:0000313" key="8">
    <source>
        <dbReference type="Proteomes" id="UP000192247"/>
    </source>
</evidence>
<dbReference type="STRING" id="418985.A0A1V9XTM2"/>
<gene>
    <name evidence="7" type="ORF">BIW11_03010</name>
</gene>
<evidence type="ECO:0000256" key="5">
    <source>
        <dbReference type="SAM" id="MobiDB-lite"/>
    </source>
</evidence>
<evidence type="ECO:0000256" key="1">
    <source>
        <dbReference type="ARBA" id="ARBA00004613"/>
    </source>
</evidence>
<comment type="caution">
    <text evidence="7">The sequence shown here is derived from an EMBL/GenBank/DDBJ whole genome shotgun (WGS) entry which is preliminary data.</text>
</comment>
<protein>
    <submittedName>
        <fullName evidence="7">Trypsin-7-like</fullName>
    </submittedName>
</protein>
<evidence type="ECO:0000256" key="2">
    <source>
        <dbReference type="ARBA" id="ARBA00022525"/>
    </source>
</evidence>
<feature type="region of interest" description="Disordered" evidence="5">
    <location>
        <begin position="1"/>
        <end position="177"/>
    </location>
</feature>
<dbReference type="Pfam" id="PF00089">
    <property type="entry name" value="Trypsin"/>
    <property type="match status" value="1"/>
</dbReference>
<dbReference type="InParanoid" id="A0A1V9XTM2"/>
<proteinExistence type="predicted"/>
<feature type="compositionally biased region" description="Polar residues" evidence="5">
    <location>
        <begin position="241"/>
        <end position="250"/>
    </location>
</feature>
<dbReference type="SMART" id="SM00020">
    <property type="entry name" value="Tryp_SPc"/>
    <property type="match status" value="1"/>
</dbReference>
<evidence type="ECO:0000259" key="6">
    <source>
        <dbReference type="PROSITE" id="PS50240"/>
    </source>
</evidence>
<dbReference type="PRINTS" id="PR00722">
    <property type="entry name" value="CHYMOTRYPSIN"/>
</dbReference>
<dbReference type="PROSITE" id="PS00135">
    <property type="entry name" value="TRYPSIN_SER"/>
    <property type="match status" value="1"/>
</dbReference>
<dbReference type="SUPFAM" id="SSF50494">
    <property type="entry name" value="Trypsin-like serine proteases"/>
    <property type="match status" value="1"/>
</dbReference>
<comment type="subcellular location">
    <subcellularLocation>
        <location evidence="1">Secreted</location>
    </subcellularLocation>
</comment>
<dbReference type="InterPro" id="IPR043504">
    <property type="entry name" value="Peptidase_S1_PA_chymotrypsin"/>
</dbReference>
<dbReference type="PROSITE" id="PS00134">
    <property type="entry name" value="TRYPSIN_HIS"/>
    <property type="match status" value="1"/>
</dbReference>
<feature type="compositionally biased region" description="Pro residues" evidence="5">
    <location>
        <begin position="84"/>
        <end position="93"/>
    </location>
</feature>
<feature type="compositionally biased region" description="Polar residues" evidence="5">
    <location>
        <begin position="163"/>
        <end position="177"/>
    </location>
</feature>
<dbReference type="GO" id="GO:0005576">
    <property type="term" value="C:extracellular region"/>
    <property type="evidence" value="ECO:0007669"/>
    <property type="project" value="UniProtKB-SubCell"/>
</dbReference>
<dbReference type="InterPro" id="IPR001314">
    <property type="entry name" value="Peptidase_S1A"/>
</dbReference>
<feature type="domain" description="Peptidase S1" evidence="6">
    <location>
        <begin position="319"/>
        <end position="554"/>
    </location>
</feature>
<dbReference type="PANTHER" id="PTHR24252">
    <property type="entry name" value="ACROSIN-RELATED"/>
    <property type="match status" value="1"/>
</dbReference>
<dbReference type="FunFam" id="2.40.10.10:FF:000038">
    <property type="entry name" value="Serine protease"/>
    <property type="match status" value="1"/>
</dbReference>
<feature type="compositionally biased region" description="Low complexity" evidence="5">
    <location>
        <begin position="275"/>
        <end position="291"/>
    </location>
</feature>
<dbReference type="EMBL" id="MNPL01004421">
    <property type="protein sequence ID" value="OQR76762.1"/>
    <property type="molecule type" value="Genomic_DNA"/>
</dbReference>
<dbReference type="CDD" id="cd00190">
    <property type="entry name" value="Tryp_SPc"/>
    <property type="match status" value="1"/>
</dbReference>
<name>A0A1V9XTM2_9ACAR</name>
<keyword evidence="2" id="KW-0964">Secreted</keyword>
<dbReference type="Gene3D" id="2.40.10.10">
    <property type="entry name" value="Trypsin-like serine proteases"/>
    <property type="match status" value="1"/>
</dbReference>
<dbReference type="InterPro" id="IPR009003">
    <property type="entry name" value="Peptidase_S1_PA"/>
</dbReference>
<keyword evidence="4" id="KW-0720">Serine protease</keyword>
<organism evidence="7 8">
    <name type="scientific">Tropilaelaps mercedesae</name>
    <dbReference type="NCBI Taxonomy" id="418985"/>
    <lineage>
        <taxon>Eukaryota</taxon>
        <taxon>Metazoa</taxon>
        <taxon>Ecdysozoa</taxon>
        <taxon>Arthropoda</taxon>
        <taxon>Chelicerata</taxon>
        <taxon>Arachnida</taxon>
        <taxon>Acari</taxon>
        <taxon>Parasitiformes</taxon>
        <taxon>Mesostigmata</taxon>
        <taxon>Gamasina</taxon>
        <taxon>Dermanyssoidea</taxon>
        <taxon>Laelapidae</taxon>
        <taxon>Tropilaelaps</taxon>
    </lineage>
</organism>
<feature type="region of interest" description="Disordered" evidence="5">
    <location>
        <begin position="241"/>
        <end position="303"/>
    </location>
</feature>
<feature type="compositionally biased region" description="Pro residues" evidence="5">
    <location>
        <begin position="13"/>
        <end position="27"/>
    </location>
</feature>
<keyword evidence="4" id="KW-0378">Hydrolase</keyword>
<keyword evidence="3" id="KW-1015">Disulfide bond</keyword>
<dbReference type="GO" id="GO:0004252">
    <property type="term" value="F:serine-type endopeptidase activity"/>
    <property type="evidence" value="ECO:0007669"/>
    <property type="project" value="InterPro"/>
</dbReference>
<evidence type="ECO:0000256" key="4">
    <source>
        <dbReference type="RuleBase" id="RU363034"/>
    </source>
</evidence>
<dbReference type="PROSITE" id="PS50240">
    <property type="entry name" value="TRYPSIN_DOM"/>
    <property type="match status" value="1"/>
</dbReference>
<accession>A0A1V9XTM2</accession>
<reference evidence="7 8" key="1">
    <citation type="journal article" date="2017" name="Gigascience">
        <title>Draft genome of the honey bee ectoparasitic mite, Tropilaelaps mercedesae, is shaped by the parasitic life history.</title>
        <authorList>
            <person name="Dong X."/>
            <person name="Armstrong S.D."/>
            <person name="Xia D."/>
            <person name="Makepeace B.L."/>
            <person name="Darby A.C."/>
            <person name="Kadowaki T."/>
        </authorList>
    </citation>
    <scope>NUCLEOTIDE SEQUENCE [LARGE SCALE GENOMIC DNA]</scope>
    <source>
        <strain evidence="7">Wuxi-XJTLU</strain>
    </source>
</reference>
<dbReference type="InterPro" id="IPR018114">
    <property type="entry name" value="TRYPSIN_HIS"/>
</dbReference>
<evidence type="ECO:0000313" key="7">
    <source>
        <dbReference type="EMBL" id="OQR76762.1"/>
    </source>
</evidence>
<dbReference type="PANTHER" id="PTHR24252:SF7">
    <property type="entry name" value="HYALIN"/>
    <property type="match status" value="1"/>
</dbReference>